<feature type="transmembrane region" description="Helical" evidence="9">
    <location>
        <begin position="119"/>
        <end position="141"/>
    </location>
</feature>
<evidence type="ECO:0000256" key="5">
    <source>
        <dbReference type="ARBA" id="ARBA00022989"/>
    </source>
</evidence>
<feature type="transmembrane region" description="Helical" evidence="9">
    <location>
        <begin position="52"/>
        <end position="76"/>
    </location>
</feature>
<organism evidence="12 13">
    <name type="scientific">Fervidobacterium pennivorans (strain DSM 9078 / Ven5)</name>
    <dbReference type="NCBI Taxonomy" id="771875"/>
    <lineage>
        <taxon>Bacteria</taxon>
        <taxon>Thermotogati</taxon>
        <taxon>Thermotogota</taxon>
        <taxon>Thermotogae</taxon>
        <taxon>Thermotogales</taxon>
        <taxon>Fervidobacteriaceae</taxon>
        <taxon>Fervidobacterium</taxon>
    </lineage>
</organism>
<evidence type="ECO:0000256" key="4">
    <source>
        <dbReference type="ARBA" id="ARBA00022692"/>
    </source>
</evidence>
<reference evidence="12" key="1">
    <citation type="submission" date="2012-03" db="EMBL/GenBank/DDBJ databases">
        <title>Complete sequence of Fervidobacterium pennivorans DSM 9078.</title>
        <authorList>
            <consortium name="US DOE Joint Genome Institute"/>
            <person name="Lucas S."/>
            <person name="Han J."/>
            <person name="Lapidus A."/>
            <person name="Cheng J.-F."/>
            <person name="Goodwin L."/>
            <person name="Pitluck S."/>
            <person name="Peters L."/>
            <person name="Ovchinnikova G."/>
            <person name="Lu M."/>
            <person name="Detter J.C."/>
            <person name="Han C."/>
            <person name="Tapia R."/>
            <person name="Land M."/>
            <person name="Hauser L."/>
            <person name="Kyrpides N."/>
            <person name="Ivanova N."/>
            <person name="Pagani I."/>
            <person name="Noll K.M."/>
            <person name="Woyke T."/>
        </authorList>
    </citation>
    <scope>NUCLEOTIDE SEQUENCE</scope>
    <source>
        <strain evidence="12">DSM 9078</strain>
    </source>
</reference>
<feature type="compositionally biased region" description="Basic and acidic residues" evidence="8">
    <location>
        <begin position="1"/>
        <end position="14"/>
    </location>
</feature>
<evidence type="ECO:0000256" key="6">
    <source>
        <dbReference type="ARBA" id="ARBA00023065"/>
    </source>
</evidence>
<evidence type="ECO:0000259" key="10">
    <source>
        <dbReference type="Pfam" id="PF01545"/>
    </source>
</evidence>
<keyword evidence="4 9" id="KW-0812">Transmembrane</keyword>
<dbReference type="InterPro" id="IPR027469">
    <property type="entry name" value="Cation_efflux_TMD_sf"/>
</dbReference>
<feature type="region of interest" description="Disordered" evidence="8">
    <location>
        <begin position="1"/>
        <end position="30"/>
    </location>
</feature>
<keyword evidence="7 9" id="KW-0472">Membrane</keyword>
<dbReference type="InterPro" id="IPR050681">
    <property type="entry name" value="CDF/SLC30A"/>
</dbReference>
<evidence type="ECO:0000313" key="13">
    <source>
        <dbReference type="Proteomes" id="UP000007384"/>
    </source>
</evidence>
<feature type="domain" description="Cation efflux protein transmembrane" evidence="10">
    <location>
        <begin position="55"/>
        <end position="244"/>
    </location>
</feature>
<dbReference type="PATRIC" id="fig|771875.3.peg.491"/>
<dbReference type="Proteomes" id="UP000007384">
    <property type="component" value="Chromosome"/>
</dbReference>
<evidence type="ECO:0000259" key="11">
    <source>
        <dbReference type="Pfam" id="PF16916"/>
    </source>
</evidence>
<dbReference type="KEGG" id="fpe:Ferpe_0482"/>
<name>H9UAS7_FERPD</name>
<sequence>MVEKSNPRKLKEQGHAGAKHNPHQEDTHLHKHPHDYIHKHTNIEVEIDVARFTFVVILNLGITLVEFVGGIIAGSLALISDSAHNFGDVLSLMLSYVAERISRKPKNYKKTFGYKRANIIAAFFNSATLLIISGLLTVEAIRRFFEPVSSIKTNVVLVVGTIGLIANFLSMMILKKWSKASLNIRSAYLHMLMDSLSSIAVLIGAVFIKFYGLKFLDSIVTILIALYVVKEAIEIFSGSLSILMESTPVGFNIESISSQLLRNPVIKDIHHVHIWALDERSILFEGHVNLREDVKVSETMDIYNEIKSELEKFGINHVTIQFEYNGCKGNGLISCS</sequence>
<dbReference type="OrthoDB" id="9809646at2"/>
<dbReference type="InterPro" id="IPR002524">
    <property type="entry name" value="Cation_efflux"/>
</dbReference>
<keyword evidence="13" id="KW-1185">Reference proteome</keyword>
<keyword evidence="5 9" id="KW-1133">Transmembrane helix</keyword>
<dbReference type="GO" id="GO:0005886">
    <property type="term" value="C:plasma membrane"/>
    <property type="evidence" value="ECO:0007669"/>
    <property type="project" value="TreeGrafter"/>
</dbReference>
<dbReference type="InterPro" id="IPR036837">
    <property type="entry name" value="Cation_efflux_CTD_sf"/>
</dbReference>
<proteinExistence type="inferred from homology"/>
<keyword evidence="3" id="KW-0813">Transport</keyword>
<evidence type="ECO:0000256" key="3">
    <source>
        <dbReference type="ARBA" id="ARBA00022448"/>
    </source>
</evidence>
<dbReference type="Pfam" id="PF16916">
    <property type="entry name" value="ZT_dimer"/>
    <property type="match status" value="1"/>
</dbReference>
<evidence type="ECO:0000256" key="9">
    <source>
        <dbReference type="SAM" id="Phobius"/>
    </source>
</evidence>
<dbReference type="RefSeq" id="WP_014451086.1">
    <property type="nucleotide sequence ID" value="NC_017095.1"/>
</dbReference>
<dbReference type="NCBIfam" id="TIGR01297">
    <property type="entry name" value="CDF"/>
    <property type="match status" value="1"/>
</dbReference>
<dbReference type="PANTHER" id="PTHR11562">
    <property type="entry name" value="CATION EFFLUX PROTEIN/ ZINC TRANSPORTER"/>
    <property type="match status" value="1"/>
</dbReference>
<dbReference type="PANTHER" id="PTHR11562:SF17">
    <property type="entry name" value="RE54080P-RELATED"/>
    <property type="match status" value="1"/>
</dbReference>
<feature type="transmembrane region" description="Helical" evidence="9">
    <location>
        <begin position="153"/>
        <end position="174"/>
    </location>
</feature>
<keyword evidence="6" id="KW-0406">Ion transport</keyword>
<dbReference type="InterPro" id="IPR027470">
    <property type="entry name" value="Cation_efflux_CTD"/>
</dbReference>
<dbReference type="STRING" id="771875.Ferpe_0482"/>
<dbReference type="SUPFAM" id="SSF161111">
    <property type="entry name" value="Cation efflux protein transmembrane domain-like"/>
    <property type="match status" value="1"/>
</dbReference>
<feature type="domain" description="Cation efflux protein cytoplasmic" evidence="11">
    <location>
        <begin position="251"/>
        <end position="323"/>
    </location>
</feature>
<accession>H9UAS7</accession>
<dbReference type="Pfam" id="PF01545">
    <property type="entry name" value="Cation_efflux"/>
    <property type="match status" value="1"/>
</dbReference>
<comment type="subcellular location">
    <subcellularLocation>
        <location evidence="1">Membrane</location>
        <topology evidence="1">Multi-pass membrane protein</topology>
    </subcellularLocation>
</comment>
<dbReference type="AlphaFoldDB" id="H9UAS7"/>
<dbReference type="eggNOG" id="COG1230">
    <property type="taxonomic scope" value="Bacteria"/>
</dbReference>
<evidence type="ECO:0000256" key="1">
    <source>
        <dbReference type="ARBA" id="ARBA00004141"/>
    </source>
</evidence>
<dbReference type="InterPro" id="IPR058533">
    <property type="entry name" value="Cation_efflux_TM"/>
</dbReference>
<evidence type="ECO:0000256" key="7">
    <source>
        <dbReference type="ARBA" id="ARBA00023136"/>
    </source>
</evidence>
<dbReference type="SUPFAM" id="SSF160240">
    <property type="entry name" value="Cation efflux protein cytoplasmic domain-like"/>
    <property type="match status" value="1"/>
</dbReference>
<dbReference type="EMBL" id="CP003260">
    <property type="protein sequence ID" value="AFG34620.1"/>
    <property type="molecule type" value="Genomic_DNA"/>
</dbReference>
<gene>
    <name evidence="12" type="ordered locus">Ferpe_0482</name>
</gene>
<feature type="transmembrane region" description="Helical" evidence="9">
    <location>
        <begin position="186"/>
        <end position="205"/>
    </location>
</feature>
<evidence type="ECO:0000256" key="8">
    <source>
        <dbReference type="SAM" id="MobiDB-lite"/>
    </source>
</evidence>
<evidence type="ECO:0000256" key="2">
    <source>
        <dbReference type="ARBA" id="ARBA00008873"/>
    </source>
</evidence>
<evidence type="ECO:0000313" key="12">
    <source>
        <dbReference type="EMBL" id="AFG34620.1"/>
    </source>
</evidence>
<protein>
    <submittedName>
        <fullName evidence="12">Cation diffusion facilitator family transporter</fullName>
    </submittedName>
</protein>
<dbReference type="Gene3D" id="1.20.1510.10">
    <property type="entry name" value="Cation efflux protein transmembrane domain"/>
    <property type="match status" value="1"/>
</dbReference>
<dbReference type="HOGENOM" id="CLU_013430_0_0_0"/>
<dbReference type="GO" id="GO:0005385">
    <property type="term" value="F:zinc ion transmembrane transporter activity"/>
    <property type="evidence" value="ECO:0007669"/>
    <property type="project" value="TreeGrafter"/>
</dbReference>
<comment type="similarity">
    <text evidence="2">Belongs to the cation diffusion facilitator (CDF) transporter (TC 2.A.4) family. SLC30A subfamily.</text>
</comment>